<dbReference type="EMBL" id="JAPAAF010000015">
    <property type="protein sequence ID" value="MCW0483353.1"/>
    <property type="molecule type" value="Genomic_DNA"/>
</dbReference>
<gene>
    <name evidence="1" type="ORF">N2K84_11470</name>
</gene>
<dbReference type="InterPro" id="IPR014756">
    <property type="entry name" value="Ig_E-set"/>
</dbReference>
<protein>
    <submittedName>
        <fullName evidence="1">Isoamylase early set domain-containing protein</fullName>
    </submittedName>
</protein>
<dbReference type="InterPro" id="IPR013783">
    <property type="entry name" value="Ig-like_fold"/>
</dbReference>
<evidence type="ECO:0000313" key="2">
    <source>
        <dbReference type="Proteomes" id="UP001163821"/>
    </source>
</evidence>
<accession>A0AA41YBS7</accession>
<dbReference type="AlphaFoldDB" id="A0AA41YBS7"/>
<dbReference type="Proteomes" id="UP001163821">
    <property type="component" value="Unassembled WGS sequence"/>
</dbReference>
<dbReference type="SUPFAM" id="SSF81296">
    <property type="entry name" value="E set domains"/>
    <property type="match status" value="1"/>
</dbReference>
<evidence type="ECO:0000313" key="1">
    <source>
        <dbReference type="EMBL" id="MCW0483353.1"/>
    </source>
</evidence>
<organism evidence="1 2">
    <name type="scientific">Gaoshiqia sediminis</name>
    <dbReference type="NCBI Taxonomy" id="2986998"/>
    <lineage>
        <taxon>Bacteria</taxon>
        <taxon>Pseudomonadati</taxon>
        <taxon>Bacteroidota</taxon>
        <taxon>Bacteroidia</taxon>
        <taxon>Marinilabiliales</taxon>
        <taxon>Prolixibacteraceae</taxon>
        <taxon>Gaoshiqia</taxon>
    </lineage>
</organism>
<dbReference type="RefSeq" id="WP_282591955.1">
    <property type="nucleotide sequence ID" value="NZ_JAPAAF010000015.1"/>
</dbReference>
<dbReference type="Gene3D" id="2.60.40.10">
    <property type="entry name" value="Immunoglobulins"/>
    <property type="match status" value="1"/>
</dbReference>
<keyword evidence="2" id="KW-1185">Reference proteome</keyword>
<comment type="caution">
    <text evidence="1">The sequence shown here is derived from an EMBL/GenBank/DDBJ whole genome shotgun (WGS) entry which is preliminary data.</text>
</comment>
<sequence>MSIKKQFLKTNGTCKVTFHFGDDLKNVESIRIPGDFNNWDMNCEPMKKLKTGGFSQTLNLEAGKSYQFRYLIDSSVWENEPEADLFVPNGISPGEVNSVIEL</sequence>
<dbReference type="CDD" id="cd07184">
    <property type="entry name" value="E_set_Isoamylase_like_N"/>
    <property type="match status" value="1"/>
</dbReference>
<name>A0AA41YBS7_9BACT</name>
<proteinExistence type="predicted"/>
<reference evidence="1" key="1">
    <citation type="submission" date="2022-10" db="EMBL/GenBank/DDBJ databases">
        <title>Gaoshiqiia sediminis gen. nov., sp. nov., isolated from coastal sediment.</title>
        <authorList>
            <person name="Yu W.X."/>
            <person name="Mu D.S."/>
            <person name="Du J.Z."/>
            <person name="Liang Y.Q."/>
        </authorList>
    </citation>
    <scope>NUCLEOTIDE SEQUENCE</scope>
    <source>
        <strain evidence="1">A06</strain>
    </source>
</reference>